<evidence type="ECO:0000313" key="13">
    <source>
        <dbReference type="EMBL" id="MEV8465366.1"/>
    </source>
</evidence>
<dbReference type="InterPro" id="IPR036388">
    <property type="entry name" value="WH-like_DNA-bd_sf"/>
</dbReference>
<dbReference type="EMBL" id="JBFBVU010000001">
    <property type="protein sequence ID" value="MEV8465366.1"/>
    <property type="molecule type" value="Genomic_DNA"/>
</dbReference>
<dbReference type="PANTHER" id="PTHR33202:SF2">
    <property type="entry name" value="FERRIC UPTAKE REGULATION PROTEIN"/>
    <property type="match status" value="1"/>
</dbReference>
<dbReference type="Gene3D" id="3.30.1490.190">
    <property type="match status" value="1"/>
</dbReference>
<proteinExistence type="inferred from homology"/>
<comment type="similarity">
    <text evidence="2 12">Belongs to the Fur family.</text>
</comment>
<sequence>MTDTITARCEEKGLRMTEQRRTIAMVLERTSDHPDVEELYTRASAVDPRISIATVYRTVKLFEEAGILEKHEFGDGRARYESADRDHHDHLIDMNSGEVIEFVDAEIEELQERIAAKLGYELKGHRLELYGVPKKRPG</sequence>
<evidence type="ECO:0000256" key="5">
    <source>
        <dbReference type="ARBA" id="ARBA00022490"/>
    </source>
</evidence>
<reference evidence="13 14" key="1">
    <citation type="submission" date="2024-07" db="EMBL/GenBank/DDBJ databases">
        <authorList>
            <person name="Kang M."/>
        </authorList>
    </citation>
    <scope>NUCLEOTIDE SEQUENCE [LARGE SCALE GENOMIC DNA]</scope>
    <source>
        <strain evidence="13 14">DFM31</strain>
    </source>
</reference>
<keyword evidence="14" id="KW-1185">Reference proteome</keyword>
<dbReference type="Gene3D" id="1.10.10.10">
    <property type="entry name" value="Winged helix-like DNA-binding domain superfamily/Winged helix DNA-binding domain"/>
    <property type="match status" value="1"/>
</dbReference>
<organism evidence="13 14">
    <name type="scientific">Meridianimarinicoccus marinus</name>
    <dbReference type="NCBI Taxonomy" id="3231483"/>
    <lineage>
        <taxon>Bacteria</taxon>
        <taxon>Pseudomonadati</taxon>
        <taxon>Pseudomonadota</taxon>
        <taxon>Alphaproteobacteria</taxon>
        <taxon>Rhodobacterales</taxon>
        <taxon>Paracoccaceae</taxon>
        <taxon>Meridianimarinicoccus</taxon>
    </lineage>
</organism>
<evidence type="ECO:0000256" key="11">
    <source>
        <dbReference type="ARBA" id="ARBA00023163"/>
    </source>
</evidence>
<evidence type="ECO:0000256" key="12">
    <source>
        <dbReference type="RuleBase" id="RU364037"/>
    </source>
</evidence>
<keyword evidence="6 12" id="KW-0678">Repressor</keyword>
<dbReference type="InterPro" id="IPR043135">
    <property type="entry name" value="Fur_C"/>
</dbReference>
<comment type="caution">
    <text evidence="13">The sequence shown here is derived from an EMBL/GenBank/DDBJ whole genome shotgun (WGS) entry which is preliminary data.</text>
</comment>
<gene>
    <name evidence="12" type="primary">fur</name>
    <name evidence="13" type="ORF">AB0T83_01040</name>
</gene>
<comment type="subunit">
    <text evidence="3 12">Homodimer.</text>
</comment>
<dbReference type="SUPFAM" id="SSF46785">
    <property type="entry name" value="Winged helix' DNA-binding domain"/>
    <property type="match status" value="1"/>
</dbReference>
<evidence type="ECO:0000256" key="2">
    <source>
        <dbReference type="ARBA" id="ARBA00007957"/>
    </source>
</evidence>
<dbReference type="InterPro" id="IPR036390">
    <property type="entry name" value="WH_DNA-bd_sf"/>
</dbReference>
<dbReference type="Pfam" id="PF01475">
    <property type="entry name" value="FUR"/>
    <property type="match status" value="1"/>
</dbReference>
<dbReference type="Proteomes" id="UP001553161">
    <property type="component" value="Unassembled WGS sequence"/>
</dbReference>
<evidence type="ECO:0000256" key="3">
    <source>
        <dbReference type="ARBA" id="ARBA00011738"/>
    </source>
</evidence>
<evidence type="ECO:0000256" key="4">
    <source>
        <dbReference type="ARBA" id="ARBA00020910"/>
    </source>
</evidence>
<keyword evidence="12" id="KW-0408">Iron</keyword>
<dbReference type="PANTHER" id="PTHR33202">
    <property type="entry name" value="ZINC UPTAKE REGULATION PROTEIN"/>
    <property type="match status" value="1"/>
</dbReference>
<keyword evidence="11 12" id="KW-0804">Transcription</keyword>
<evidence type="ECO:0000256" key="9">
    <source>
        <dbReference type="ARBA" id="ARBA00023015"/>
    </source>
</evidence>
<evidence type="ECO:0000256" key="8">
    <source>
        <dbReference type="ARBA" id="ARBA00022833"/>
    </source>
</evidence>
<accession>A0ABV3L1F9</accession>
<evidence type="ECO:0000256" key="1">
    <source>
        <dbReference type="ARBA" id="ARBA00004496"/>
    </source>
</evidence>
<dbReference type="RefSeq" id="WP_193141703.1">
    <property type="nucleotide sequence ID" value="NZ_JBFBVU010000001.1"/>
</dbReference>
<keyword evidence="10 12" id="KW-0238">DNA-binding</keyword>
<keyword evidence="8 12" id="KW-0862">Zinc</keyword>
<evidence type="ECO:0000256" key="10">
    <source>
        <dbReference type="ARBA" id="ARBA00023125"/>
    </source>
</evidence>
<keyword evidence="7 12" id="KW-0479">Metal-binding</keyword>
<keyword evidence="5 12" id="KW-0963">Cytoplasm</keyword>
<evidence type="ECO:0000256" key="6">
    <source>
        <dbReference type="ARBA" id="ARBA00022491"/>
    </source>
</evidence>
<dbReference type="CDD" id="cd07153">
    <property type="entry name" value="Fur_like"/>
    <property type="match status" value="1"/>
</dbReference>
<comment type="subcellular location">
    <subcellularLocation>
        <location evidence="1 12">Cytoplasm</location>
    </subcellularLocation>
</comment>
<evidence type="ECO:0000256" key="7">
    <source>
        <dbReference type="ARBA" id="ARBA00022723"/>
    </source>
</evidence>
<evidence type="ECO:0000313" key="14">
    <source>
        <dbReference type="Proteomes" id="UP001553161"/>
    </source>
</evidence>
<protein>
    <recommendedName>
        <fullName evidence="4 12">Ferric uptake regulation protein</fullName>
    </recommendedName>
</protein>
<dbReference type="InterPro" id="IPR002481">
    <property type="entry name" value="FUR"/>
</dbReference>
<name>A0ABV3L1F9_9RHOB</name>
<keyword evidence="9 12" id="KW-0805">Transcription regulation</keyword>